<dbReference type="PANTHER" id="PTHR38477">
    <property type="entry name" value="HYPOTHETICAL EXPORTED PROTEIN"/>
    <property type="match status" value="1"/>
</dbReference>
<reference evidence="2 3" key="1">
    <citation type="journal article" date="2004" name="Science">
        <title>A predator unmasked: life cycle of Bdellovibrio bacteriovorus from a genomic perspective.</title>
        <authorList>
            <person name="Rendulic S."/>
            <person name="Jagtap P."/>
            <person name="Rosinus A."/>
            <person name="Eppinger M."/>
            <person name="Baar C."/>
            <person name="Lanz C."/>
            <person name="Keller H."/>
            <person name="Lambert C."/>
            <person name="Evans K.J."/>
            <person name="Goesmann A."/>
            <person name="Meyer F."/>
            <person name="Sockett R.E."/>
            <person name="Schuster S.C."/>
        </authorList>
    </citation>
    <scope>NUCLEOTIDE SEQUENCE [LARGE SCALE GENOMIC DNA]</scope>
    <source>
        <strain evidence="3">ATCC 15356 / DSM 50701 / NCIMB 9529 / HD100</strain>
    </source>
</reference>
<dbReference type="STRING" id="264462.Bd1402"/>
<organism evidence="2 3">
    <name type="scientific">Bdellovibrio bacteriovorus (strain ATCC 15356 / DSM 50701 / NCIMB 9529 / HD100)</name>
    <dbReference type="NCBI Taxonomy" id="264462"/>
    <lineage>
        <taxon>Bacteria</taxon>
        <taxon>Pseudomonadati</taxon>
        <taxon>Bdellovibrionota</taxon>
        <taxon>Bdellovibrionia</taxon>
        <taxon>Bdellovibrionales</taxon>
        <taxon>Pseudobdellovibrionaceae</taxon>
        <taxon>Bdellovibrio</taxon>
    </lineage>
</organism>
<evidence type="ECO:0008006" key="4">
    <source>
        <dbReference type="Google" id="ProtNLM"/>
    </source>
</evidence>
<gene>
    <name evidence="2" type="ordered locus">Bd1402</name>
</gene>
<dbReference type="PANTHER" id="PTHR38477:SF1">
    <property type="entry name" value="MUREIN L,D-TRANSPEPTIDASE CATALYTIC DOMAIN FAMILY PROTEIN"/>
    <property type="match status" value="1"/>
</dbReference>
<feature type="signal peptide" evidence="1">
    <location>
        <begin position="1"/>
        <end position="38"/>
    </location>
</feature>
<dbReference type="InterPro" id="IPR032676">
    <property type="entry name" value="YkuD_2"/>
</dbReference>
<keyword evidence="1" id="KW-0732">Signal</keyword>
<name>Q6MN59_BDEBA</name>
<dbReference type="EMBL" id="BX842649">
    <property type="protein sequence ID" value="CAE79293.1"/>
    <property type="molecule type" value="Genomic_DNA"/>
</dbReference>
<dbReference type="KEGG" id="bba:Bd1402"/>
<evidence type="ECO:0000313" key="3">
    <source>
        <dbReference type="Proteomes" id="UP000008080"/>
    </source>
</evidence>
<evidence type="ECO:0000313" key="2">
    <source>
        <dbReference type="EMBL" id="CAE79293.1"/>
    </source>
</evidence>
<dbReference type="Pfam" id="PF13645">
    <property type="entry name" value="YkuD_2"/>
    <property type="match status" value="1"/>
</dbReference>
<keyword evidence="3" id="KW-1185">Reference proteome</keyword>
<protein>
    <recommendedName>
        <fullName evidence="4">Murein L,D-transpeptidase catalytic domain family protein</fullName>
    </recommendedName>
</protein>
<dbReference type="HOGENOM" id="CLU_080995_2_1_7"/>
<sequence>MSASICRRTHSIFHGGSMNLISKKSLVLAAFLSMTACAGQDYSSAEVLPDDTEMEQTIPETNTADKTTAEETEPAALEDTTTLMESAAVLKNYDHLDPKRMINSKALAEAVLYFDKNQSRIKNKKYMSLIDFGKRSTQARFFIINMSTGEVTAIHTAHGKGSDANHDGYAEKFSNNSGSNASSLGYYLAAETYYGKHGLSLKLDGLSSTNSKARARAVVIHGASYVKESSVIQGRSWGCPAVANHLRDKVIGMLKGGSLIYAFAK</sequence>
<proteinExistence type="predicted"/>
<accession>Q6MN59</accession>
<feature type="chain" id="PRO_5004277047" description="Murein L,D-transpeptidase catalytic domain family protein" evidence="1">
    <location>
        <begin position="39"/>
        <end position="265"/>
    </location>
</feature>
<dbReference type="eggNOG" id="COG1376">
    <property type="taxonomic scope" value="Bacteria"/>
</dbReference>
<dbReference type="AlphaFoldDB" id="Q6MN59"/>
<dbReference type="Proteomes" id="UP000008080">
    <property type="component" value="Chromosome"/>
</dbReference>
<evidence type="ECO:0000256" key="1">
    <source>
        <dbReference type="SAM" id="SignalP"/>
    </source>
</evidence>